<dbReference type="Proteomes" id="UP000460290">
    <property type="component" value="Unassembled WGS sequence"/>
</dbReference>
<evidence type="ECO:0000313" key="2">
    <source>
        <dbReference type="Proteomes" id="UP000460290"/>
    </source>
</evidence>
<dbReference type="EMBL" id="WTYZ01000001">
    <property type="protein sequence ID" value="MXO82209.1"/>
    <property type="molecule type" value="Genomic_DNA"/>
</dbReference>
<dbReference type="RefSeq" id="WP_160612530.1">
    <property type="nucleotide sequence ID" value="NZ_JAUFQM010000001.1"/>
</dbReference>
<gene>
    <name evidence="1" type="ORF">GRI35_02320</name>
</gene>
<name>A0A844Z8H2_9SPHN</name>
<comment type="caution">
    <text evidence="1">The sequence shown here is derived from an EMBL/GenBank/DDBJ whole genome shotgun (WGS) entry which is preliminary data.</text>
</comment>
<sequence>MFSRDLVIEHHGQKIRATNEMNLPLADFNSFGLSSNAKLYIDGDLRDSSSANLGDGSRPLLSGSVQHGDQRSVIEVYYQSTLSAVKIKVCADGCRIAGDNF</sequence>
<accession>A0A844Z8H2</accession>
<evidence type="ECO:0000313" key="1">
    <source>
        <dbReference type="EMBL" id="MXO82209.1"/>
    </source>
</evidence>
<dbReference type="OrthoDB" id="7067095at2"/>
<proteinExistence type="predicted"/>
<dbReference type="AlphaFoldDB" id="A0A844Z8H2"/>
<protein>
    <submittedName>
        <fullName evidence="1">Uncharacterized protein</fullName>
    </submittedName>
</protein>
<reference evidence="1 2" key="1">
    <citation type="submission" date="2019-12" db="EMBL/GenBank/DDBJ databases">
        <title>Genomic-based taxomic classification of the family Erythrobacteraceae.</title>
        <authorList>
            <person name="Xu L."/>
        </authorList>
    </citation>
    <scope>NUCLEOTIDE SEQUENCE [LARGE SCALE GENOMIC DNA]</scope>
    <source>
        <strain evidence="1 2">KCTC 42006</strain>
    </source>
</reference>
<keyword evidence="2" id="KW-1185">Reference proteome</keyword>
<organism evidence="1 2">
    <name type="scientific">Pontixanthobacter aestiaquae</name>
    <dbReference type="NCBI Taxonomy" id="1509367"/>
    <lineage>
        <taxon>Bacteria</taxon>
        <taxon>Pseudomonadati</taxon>
        <taxon>Pseudomonadota</taxon>
        <taxon>Alphaproteobacteria</taxon>
        <taxon>Sphingomonadales</taxon>
        <taxon>Erythrobacteraceae</taxon>
        <taxon>Pontixanthobacter</taxon>
    </lineage>
</organism>